<name>A0A5N4D660_CAMDR</name>
<reference evidence="1 2" key="1">
    <citation type="journal article" date="2019" name="Mol. Ecol. Resour.">
        <title>Improving Illumina assemblies with Hi-C and long reads: an example with the North African dromedary.</title>
        <authorList>
            <person name="Elbers J.P."/>
            <person name="Rogers M.F."/>
            <person name="Perelman P.L."/>
            <person name="Proskuryakova A.A."/>
            <person name="Serdyukova N.A."/>
            <person name="Johnson W.E."/>
            <person name="Horin P."/>
            <person name="Corander J."/>
            <person name="Murphy D."/>
            <person name="Burger P.A."/>
        </authorList>
    </citation>
    <scope>NUCLEOTIDE SEQUENCE [LARGE SCALE GENOMIC DNA]</scope>
    <source>
        <strain evidence="1">Drom800</strain>
        <tissue evidence="1">Blood</tissue>
    </source>
</reference>
<organism evidence="1 2">
    <name type="scientific">Camelus dromedarius</name>
    <name type="common">Dromedary</name>
    <name type="synonym">Arabian camel</name>
    <dbReference type="NCBI Taxonomy" id="9838"/>
    <lineage>
        <taxon>Eukaryota</taxon>
        <taxon>Metazoa</taxon>
        <taxon>Chordata</taxon>
        <taxon>Craniata</taxon>
        <taxon>Vertebrata</taxon>
        <taxon>Euteleostomi</taxon>
        <taxon>Mammalia</taxon>
        <taxon>Eutheria</taxon>
        <taxon>Laurasiatheria</taxon>
        <taxon>Artiodactyla</taxon>
        <taxon>Tylopoda</taxon>
        <taxon>Camelidae</taxon>
        <taxon>Camelus</taxon>
    </lineage>
</organism>
<accession>A0A5N4D660</accession>
<dbReference type="AlphaFoldDB" id="A0A5N4D660"/>
<feature type="non-terminal residue" evidence="1">
    <location>
        <position position="96"/>
    </location>
</feature>
<dbReference type="EMBL" id="JWIN03000016">
    <property type="protein sequence ID" value="KAB1266628.1"/>
    <property type="molecule type" value="Genomic_DNA"/>
</dbReference>
<sequence>MSHFTNWKVSQVSKSSLPCDNVSRLGFGHIQANESCEDVSQAHLPQQGPFRHFMDMKAEKRLAGRKERRSRFGDINVHKCYQFGQVFRPFQALAST</sequence>
<keyword evidence="2" id="KW-1185">Reference proteome</keyword>
<comment type="caution">
    <text evidence="1">The sequence shown here is derived from an EMBL/GenBank/DDBJ whole genome shotgun (WGS) entry which is preliminary data.</text>
</comment>
<gene>
    <name evidence="1" type="ORF">Cadr_000019719</name>
</gene>
<evidence type="ECO:0000313" key="2">
    <source>
        <dbReference type="Proteomes" id="UP000299084"/>
    </source>
</evidence>
<evidence type="ECO:0000313" key="1">
    <source>
        <dbReference type="EMBL" id="KAB1266628.1"/>
    </source>
</evidence>
<dbReference type="Proteomes" id="UP000299084">
    <property type="component" value="Unassembled WGS sequence"/>
</dbReference>
<protein>
    <submittedName>
        <fullName evidence="1">Uncharacterized protein</fullName>
    </submittedName>
</protein>
<proteinExistence type="predicted"/>